<dbReference type="AlphaFoldDB" id="V5ICS2"/>
<dbReference type="GO" id="GO:0000166">
    <property type="term" value="F:nucleotide binding"/>
    <property type="evidence" value="ECO:0007669"/>
    <property type="project" value="InterPro"/>
</dbReference>
<protein>
    <recommendedName>
        <fullName evidence="2">5'-nucleotidase</fullName>
        <ecNumber evidence="2">3.1.3.5</ecNumber>
    </recommendedName>
</protein>
<dbReference type="InterPro" id="IPR006179">
    <property type="entry name" value="5_nucleotidase/apyrase"/>
</dbReference>
<dbReference type="Gene3D" id="3.60.21.10">
    <property type="match status" value="1"/>
</dbReference>
<dbReference type="GO" id="GO:0046872">
    <property type="term" value="F:metal ion binding"/>
    <property type="evidence" value="ECO:0007669"/>
    <property type="project" value="InterPro"/>
</dbReference>
<dbReference type="GO" id="GO:0008253">
    <property type="term" value="F:5'-nucleotidase activity"/>
    <property type="evidence" value="ECO:0007669"/>
    <property type="project" value="UniProtKB-EC"/>
</dbReference>
<evidence type="ECO:0000256" key="2">
    <source>
        <dbReference type="ARBA" id="ARBA00012643"/>
    </source>
</evidence>
<reference evidence="4" key="1">
    <citation type="journal article" date="2015" name="Sci. Rep.">
        <title>Tissue- and time-dependent transcription in Ixodes ricinus salivary glands and midguts when blood feeding on the vertebrate host.</title>
        <authorList>
            <person name="Kotsyfakis M."/>
            <person name="Schwarz A."/>
            <person name="Erhart J."/>
            <person name="Ribeiro J.M."/>
        </authorList>
    </citation>
    <scope>NUCLEOTIDE SEQUENCE</scope>
    <source>
        <tissue evidence="4">Salivary gland and midgut</tissue>
    </source>
</reference>
<dbReference type="InterPro" id="IPR006146">
    <property type="entry name" value="5'-Nucleotdase_CS"/>
</dbReference>
<evidence type="ECO:0000256" key="1">
    <source>
        <dbReference type="ARBA" id="ARBA00000815"/>
    </source>
</evidence>
<dbReference type="GO" id="GO:0006196">
    <property type="term" value="P:AMP catabolic process"/>
    <property type="evidence" value="ECO:0007669"/>
    <property type="project" value="TreeGrafter"/>
</dbReference>
<dbReference type="GO" id="GO:0005886">
    <property type="term" value="C:plasma membrane"/>
    <property type="evidence" value="ECO:0007669"/>
    <property type="project" value="TreeGrafter"/>
</dbReference>
<dbReference type="InterPro" id="IPR029052">
    <property type="entry name" value="Metallo-depent_PP-like"/>
</dbReference>
<comment type="catalytic activity">
    <reaction evidence="1">
        <text>a ribonucleoside 5'-phosphate + H2O = a ribonucleoside + phosphate</text>
        <dbReference type="Rhea" id="RHEA:12484"/>
        <dbReference type="ChEBI" id="CHEBI:15377"/>
        <dbReference type="ChEBI" id="CHEBI:18254"/>
        <dbReference type="ChEBI" id="CHEBI:43474"/>
        <dbReference type="ChEBI" id="CHEBI:58043"/>
        <dbReference type="EC" id="3.1.3.5"/>
    </reaction>
</comment>
<accession>V5ICS2</accession>
<evidence type="ECO:0000259" key="3">
    <source>
        <dbReference type="Pfam" id="PF00149"/>
    </source>
</evidence>
<dbReference type="InterPro" id="IPR004843">
    <property type="entry name" value="Calcineurin-like_PHP"/>
</dbReference>
<dbReference type="PANTHER" id="PTHR11575:SF24">
    <property type="entry name" value="5'-NUCLEOTIDASE"/>
    <property type="match status" value="1"/>
</dbReference>
<proteinExistence type="evidence at transcript level"/>
<evidence type="ECO:0000313" key="4">
    <source>
        <dbReference type="EMBL" id="JAB71276.1"/>
    </source>
</evidence>
<dbReference type="EMBL" id="GANP01013192">
    <property type="protein sequence ID" value="JAB71276.1"/>
    <property type="molecule type" value="mRNA"/>
</dbReference>
<dbReference type="SUPFAM" id="SSF56300">
    <property type="entry name" value="Metallo-dependent phosphatases"/>
    <property type="match status" value="1"/>
</dbReference>
<feature type="domain" description="Calcineurin-like phosphoesterase" evidence="3">
    <location>
        <begin position="29"/>
        <end position="107"/>
    </location>
</feature>
<dbReference type="PANTHER" id="PTHR11575">
    <property type="entry name" value="5'-NUCLEOTIDASE-RELATED"/>
    <property type="match status" value="1"/>
</dbReference>
<dbReference type="Pfam" id="PF00149">
    <property type="entry name" value="Metallophos"/>
    <property type="match status" value="1"/>
</dbReference>
<dbReference type="PROSITE" id="PS00785">
    <property type="entry name" value="5_NUCLEOTIDASE_1"/>
    <property type="match status" value="1"/>
</dbReference>
<name>V5ICS2_IXORI</name>
<sequence>MKLFLPSLAFSCDIVCSTIDKYLARDFNLTILHTNDIHSHFLQSDKRGGNCTEEKAKKKQCYGGVSRIITKVREIKKQKTNTLFFNAGDFYQGTVWYTVLKYNIVALAIGKHDVRRCVLWATTSSTIGPEGLYPFLVRNEKR</sequence>
<dbReference type="EC" id="3.1.3.5" evidence="2"/>
<organism evidence="4">
    <name type="scientific">Ixodes ricinus</name>
    <name type="common">Common tick</name>
    <name type="synonym">Acarus ricinus</name>
    <dbReference type="NCBI Taxonomy" id="34613"/>
    <lineage>
        <taxon>Eukaryota</taxon>
        <taxon>Metazoa</taxon>
        <taxon>Ecdysozoa</taxon>
        <taxon>Arthropoda</taxon>
        <taxon>Chelicerata</taxon>
        <taxon>Arachnida</taxon>
        <taxon>Acari</taxon>
        <taxon>Parasitiformes</taxon>
        <taxon>Ixodida</taxon>
        <taxon>Ixodoidea</taxon>
        <taxon>Ixodidae</taxon>
        <taxon>Ixodinae</taxon>
        <taxon>Ixodes</taxon>
    </lineage>
</organism>